<accession>A0A401GVI8</accession>
<comment type="caution">
    <text evidence="1">The sequence shown here is derived from an EMBL/GenBank/DDBJ whole genome shotgun (WGS) entry which is preliminary data.</text>
</comment>
<dbReference type="AlphaFoldDB" id="A0A401GVI8"/>
<gene>
    <name evidence="1" type="ORF">SCP_0901170</name>
</gene>
<proteinExistence type="predicted"/>
<dbReference type="GeneID" id="38783155"/>
<keyword evidence="2" id="KW-1185">Reference proteome</keyword>
<dbReference type="InParanoid" id="A0A401GVI8"/>
<protein>
    <submittedName>
        <fullName evidence="1">Uncharacterized protein</fullName>
    </submittedName>
</protein>
<dbReference type="EMBL" id="BFAD01000009">
    <property type="protein sequence ID" value="GBE86238.1"/>
    <property type="molecule type" value="Genomic_DNA"/>
</dbReference>
<evidence type="ECO:0000313" key="2">
    <source>
        <dbReference type="Proteomes" id="UP000287166"/>
    </source>
</evidence>
<dbReference type="Proteomes" id="UP000287166">
    <property type="component" value="Unassembled WGS sequence"/>
</dbReference>
<sequence length="71" mass="8173">MENAREDYEAKCACNGSSKLQGSTPHARSHILYVRQSDSMIMDNHSKYLFLRELYTGRLHSAWHTRAAMLS</sequence>
<reference evidence="1 2" key="1">
    <citation type="journal article" date="2018" name="Sci. Rep.">
        <title>Genome sequence of the cauliflower mushroom Sparassis crispa (Hanabiratake) and its association with beneficial usage.</title>
        <authorList>
            <person name="Kiyama R."/>
            <person name="Furutani Y."/>
            <person name="Kawaguchi K."/>
            <person name="Nakanishi T."/>
        </authorList>
    </citation>
    <scope>NUCLEOTIDE SEQUENCE [LARGE SCALE GENOMIC DNA]</scope>
</reference>
<evidence type="ECO:0000313" key="1">
    <source>
        <dbReference type="EMBL" id="GBE86238.1"/>
    </source>
</evidence>
<name>A0A401GVI8_9APHY</name>
<dbReference type="RefSeq" id="XP_027617151.1">
    <property type="nucleotide sequence ID" value="XM_027761350.1"/>
</dbReference>
<organism evidence="1 2">
    <name type="scientific">Sparassis crispa</name>
    <dbReference type="NCBI Taxonomy" id="139825"/>
    <lineage>
        <taxon>Eukaryota</taxon>
        <taxon>Fungi</taxon>
        <taxon>Dikarya</taxon>
        <taxon>Basidiomycota</taxon>
        <taxon>Agaricomycotina</taxon>
        <taxon>Agaricomycetes</taxon>
        <taxon>Polyporales</taxon>
        <taxon>Sparassidaceae</taxon>
        <taxon>Sparassis</taxon>
    </lineage>
</organism>